<organism evidence="9 10">
    <name type="scientific">Henosepilachna vigintioctopunctata</name>
    <dbReference type="NCBI Taxonomy" id="420089"/>
    <lineage>
        <taxon>Eukaryota</taxon>
        <taxon>Metazoa</taxon>
        <taxon>Ecdysozoa</taxon>
        <taxon>Arthropoda</taxon>
        <taxon>Hexapoda</taxon>
        <taxon>Insecta</taxon>
        <taxon>Pterygota</taxon>
        <taxon>Neoptera</taxon>
        <taxon>Endopterygota</taxon>
        <taxon>Coleoptera</taxon>
        <taxon>Polyphaga</taxon>
        <taxon>Cucujiformia</taxon>
        <taxon>Coccinelloidea</taxon>
        <taxon>Coccinellidae</taxon>
        <taxon>Epilachninae</taxon>
        <taxon>Epilachnini</taxon>
        <taxon>Henosepilachna</taxon>
    </lineage>
</organism>
<dbReference type="EMBL" id="JARQZJ010000001">
    <property type="protein sequence ID" value="KAK9869177.1"/>
    <property type="molecule type" value="Genomic_DNA"/>
</dbReference>
<dbReference type="GO" id="GO:0030425">
    <property type="term" value="C:dendrite"/>
    <property type="evidence" value="ECO:0007669"/>
    <property type="project" value="TreeGrafter"/>
</dbReference>
<evidence type="ECO:0000256" key="3">
    <source>
        <dbReference type="ARBA" id="ARBA00022692"/>
    </source>
</evidence>
<gene>
    <name evidence="9" type="ORF">WA026_002926</name>
</gene>
<comment type="subcellular location">
    <subcellularLocation>
        <location evidence="1 8">Cell membrane</location>
        <topology evidence="1 8">Multi-pass membrane protein</topology>
    </subcellularLocation>
</comment>
<evidence type="ECO:0000256" key="2">
    <source>
        <dbReference type="ARBA" id="ARBA00022475"/>
    </source>
</evidence>
<sequence>MKTYQKLLKDIWEFNERISISQMISIQLLYTLGAYFPYLLFLLLGEIYREITEENYPVYSGYLLELFQHTQMVSLLTTKVNLLLHFKFHYVSLIDKIKRYRKKETNWISLEILEEDILKDELRNLKEAVSLHEKICNLVDTFNSIFSLDILLIALYFTLRMLLDVSLLSIHLLQKTSVDNHKLDTEMIRKLTNIILSMVLPMILAYACASVVAEGERLIILSMSYFNQVNVGRRRSKLEHLAEYTSILCHQAKMRKPQFSACGFFLIDNSTLGMMFSRLTGNMMIILQCMRRSEQNNCRDEN</sequence>
<reference evidence="9 10" key="1">
    <citation type="submission" date="2023-03" db="EMBL/GenBank/DDBJ databases">
        <title>Genome insight into feeding habits of ladybird beetles.</title>
        <authorList>
            <person name="Li H.-S."/>
            <person name="Huang Y.-H."/>
            <person name="Pang H."/>
        </authorList>
    </citation>
    <scope>NUCLEOTIDE SEQUENCE [LARGE SCALE GENOMIC DNA]</scope>
    <source>
        <strain evidence="9">SYSU_2023b</strain>
        <tissue evidence="9">Whole body</tissue>
    </source>
</reference>
<name>A0AAW1TMM2_9CUCU</name>
<evidence type="ECO:0000256" key="4">
    <source>
        <dbReference type="ARBA" id="ARBA00022989"/>
    </source>
</evidence>
<evidence type="ECO:0000256" key="7">
    <source>
        <dbReference type="ARBA" id="ARBA00023224"/>
    </source>
</evidence>
<dbReference type="GO" id="GO:0043025">
    <property type="term" value="C:neuronal cell body"/>
    <property type="evidence" value="ECO:0007669"/>
    <property type="project" value="TreeGrafter"/>
</dbReference>
<accession>A0AAW1TMM2</accession>
<dbReference type="GO" id="GO:0005886">
    <property type="term" value="C:plasma membrane"/>
    <property type="evidence" value="ECO:0007669"/>
    <property type="project" value="UniProtKB-SubCell"/>
</dbReference>
<feature type="transmembrane region" description="Helical" evidence="8">
    <location>
        <begin position="150"/>
        <end position="174"/>
    </location>
</feature>
<keyword evidence="3 8" id="KW-0812">Transmembrane</keyword>
<keyword evidence="6 8" id="KW-0675">Receptor</keyword>
<dbReference type="GO" id="GO:0008049">
    <property type="term" value="P:male courtship behavior"/>
    <property type="evidence" value="ECO:0007669"/>
    <property type="project" value="TreeGrafter"/>
</dbReference>
<comment type="caution">
    <text evidence="9">The sequence shown here is derived from an EMBL/GenBank/DDBJ whole genome shotgun (WGS) entry which is preliminary data.</text>
</comment>
<dbReference type="GO" id="GO:0007635">
    <property type="term" value="P:chemosensory behavior"/>
    <property type="evidence" value="ECO:0007669"/>
    <property type="project" value="TreeGrafter"/>
</dbReference>
<evidence type="ECO:0000256" key="1">
    <source>
        <dbReference type="ARBA" id="ARBA00004651"/>
    </source>
</evidence>
<evidence type="ECO:0000256" key="5">
    <source>
        <dbReference type="ARBA" id="ARBA00023136"/>
    </source>
</evidence>
<dbReference type="Proteomes" id="UP001431783">
    <property type="component" value="Unassembled WGS sequence"/>
</dbReference>
<protein>
    <recommendedName>
        <fullName evidence="8">Gustatory receptor</fullName>
    </recommendedName>
</protein>
<comment type="function">
    <text evidence="8">Gustatory receptor which mediates acceptance or avoidance behavior, depending on its substrates.</text>
</comment>
<dbReference type="GO" id="GO:0030424">
    <property type="term" value="C:axon"/>
    <property type="evidence" value="ECO:0007669"/>
    <property type="project" value="TreeGrafter"/>
</dbReference>
<evidence type="ECO:0000256" key="6">
    <source>
        <dbReference type="ARBA" id="ARBA00023170"/>
    </source>
</evidence>
<evidence type="ECO:0000313" key="9">
    <source>
        <dbReference type="EMBL" id="KAK9869177.1"/>
    </source>
</evidence>
<keyword evidence="2 8" id="KW-1003">Cell membrane</keyword>
<dbReference type="GO" id="GO:0007165">
    <property type="term" value="P:signal transduction"/>
    <property type="evidence" value="ECO:0007669"/>
    <property type="project" value="UniProtKB-KW"/>
</dbReference>
<dbReference type="Pfam" id="PF08395">
    <property type="entry name" value="7tm_7"/>
    <property type="match status" value="1"/>
</dbReference>
<keyword evidence="5 8" id="KW-0472">Membrane</keyword>
<proteinExistence type="inferred from homology"/>
<dbReference type="PANTHER" id="PTHR21143:SF104">
    <property type="entry name" value="GUSTATORY RECEPTOR 8A-RELATED"/>
    <property type="match status" value="1"/>
</dbReference>
<feature type="transmembrane region" description="Helical" evidence="8">
    <location>
        <begin position="20"/>
        <end position="44"/>
    </location>
</feature>
<evidence type="ECO:0000313" key="10">
    <source>
        <dbReference type="Proteomes" id="UP001431783"/>
    </source>
</evidence>
<dbReference type="AlphaFoldDB" id="A0AAW1TMM2"/>
<keyword evidence="10" id="KW-1185">Reference proteome</keyword>
<dbReference type="InterPro" id="IPR013604">
    <property type="entry name" value="7TM_chemorcpt"/>
</dbReference>
<feature type="transmembrane region" description="Helical" evidence="8">
    <location>
        <begin position="194"/>
        <end position="213"/>
    </location>
</feature>
<comment type="similarity">
    <text evidence="8">Belongs to the insect chemoreceptor superfamily. Gustatory receptor (GR) family.</text>
</comment>
<keyword evidence="7 8" id="KW-0807">Transducer</keyword>
<keyword evidence="4 8" id="KW-1133">Transmembrane helix</keyword>
<evidence type="ECO:0000256" key="8">
    <source>
        <dbReference type="RuleBase" id="RU363108"/>
    </source>
</evidence>
<comment type="caution">
    <text evidence="8">Lacks conserved residue(s) required for the propagation of feature annotation.</text>
</comment>
<dbReference type="GO" id="GO:0050909">
    <property type="term" value="P:sensory perception of taste"/>
    <property type="evidence" value="ECO:0007669"/>
    <property type="project" value="InterPro"/>
</dbReference>
<dbReference type="PANTHER" id="PTHR21143">
    <property type="entry name" value="INVERTEBRATE GUSTATORY RECEPTOR"/>
    <property type="match status" value="1"/>
</dbReference>